<dbReference type="Proteomes" id="UP000541969">
    <property type="component" value="Unassembled WGS sequence"/>
</dbReference>
<dbReference type="EMBL" id="JACBZT010000001">
    <property type="protein sequence ID" value="NYJ04363.1"/>
    <property type="molecule type" value="Genomic_DNA"/>
</dbReference>
<name>A0A853CDZ9_9ACTN</name>
<accession>A0A853CDZ9</accession>
<protein>
    <recommendedName>
        <fullName evidence="1">Low molecular weight protein antigen 6 PH domain-containing protein</fullName>
    </recommendedName>
</protein>
<keyword evidence="3" id="KW-1185">Reference proteome</keyword>
<dbReference type="InterPro" id="IPR019692">
    <property type="entry name" value="CFP-6_PH"/>
</dbReference>
<dbReference type="Pfam" id="PF10756">
    <property type="entry name" value="bPH_6"/>
    <property type="match status" value="1"/>
</dbReference>
<gene>
    <name evidence="2" type="ORF">GGQ55_000641</name>
</gene>
<evidence type="ECO:0000313" key="3">
    <source>
        <dbReference type="Proteomes" id="UP000541969"/>
    </source>
</evidence>
<proteinExistence type="predicted"/>
<sequence length="114" mass="12203">MSRTALLPVVLLLVCVIPFAAASPWTLVILVLPLLAAAYVLRAGVDVTDEGITVRQVLASRTVPWDELAGIRIGDRRRLWLVTTAGTEIAVPVLRVGDLPRLAELSGGRIPATQ</sequence>
<organism evidence="2 3">
    <name type="scientific">Petropleomorpha daqingensis</name>
    <dbReference type="NCBI Taxonomy" id="2026353"/>
    <lineage>
        <taxon>Bacteria</taxon>
        <taxon>Bacillati</taxon>
        <taxon>Actinomycetota</taxon>
        <taxon>Actinomycetes</taxon>
        <taxon>Geodermatophilales</taxon>
        <taxon>Geodermatophilaceae</taxon>
        <taxon>Petropleomorpha</taxon>
    </lineage>
</organism>
<comment type="caution">
    <text evidence="2">The sequence shown here is derived from an EMBL/GenBank/DDBJ whole genome shotgun (WGS) entry which is preliminary data.</text>
</comment>
<evidence type="ECO:0000313" key="2">
    <source>
        <dbReference type="EMBL" id="NYJ04363.1"/>
    </source>
</evidence>
<reference evidence="2 3" key="1">
    <citation type="submission" date="2020-07" db="EMBL/GenBank/DDBJ databases">
        <title>Sequencing the genomes of 1000 actinobacteria strains.</title>
        <authorList>
            <person name="Klenk H.-P."/>
        </authorList>
    </citation>
    <scope>NUCLEOTIDE SEQUENCE [LARGE SCALE GENOMIC DNA]</scope>
    <source>
        <strain evidence="2 3">DSM 104001</strain>
    </source>
</reference>
<dbReference type="AlphaFoldDB" id="A0A853CDZ9"/>
<feature type="domain" description="Low molecular weight protein antigen 6 PH" evidence="1">
    <location>
        <begin position="42"/>
        <end position="111"/>
    </location>
</feature>
<dbReference type="RefSeq" id="WP_218859148.1">
    <property type="nucleotide sequence ID" value="NZ_JACBZT010000001.1"/>
</dbReference>
<evidence type="ECO:0000259" key="1">
    <source>
        <dbReference type="Pfam" id="PF10756"/>
    </source>
</evidence>